<evidence type="ECO:0000313" key="1">
    <source>
        <dbReference type="EMBL" id="MCR2042621.1"/>
    </source>
</evidence>
<proteinExistence type="predicted"/>
<name>A0A9X2MJU6_9FIRM</name>
<dbReference type="EMBL" id="JANJZL010000001">
    <property type="protein sequence ID" value="MCR2042621.1"/>
    <property type="molecule type" value="Genomic_DNA"/>
</dbReference>
<dbReference type="AlphaFoldDB" id="A0A9X2MJU6"/>
<keyword evidence="2" id="KW-1185">Reference proteome</keyword>
<gene>
    <name evidence="1" type="ORF">NSA23_00690</name>
</gene>
<dbReference type="Proteomes" id="UP001142078">
    <property type="component" value="Unassembled WGS sequence"/>
</dbReference>
<evidence type="ECO:0000313" key="2">
    <source>
        <dbReference type="Proteomes" id="UP001142078"/>
    </source>
</evidence>
<dbReference type="RefSeq" id="WP_257490044.1">
    <property type="nucleotide sequence ID" value="NZ_JANJZL010000001.1"/>
</dbReference>
<comment type="caution">
    <text evidence="1">The sequence shown here is derived from an EMBL/GenBank/DDBJ whole genome shotgun (WGS) entry which is preliminary data.</text>
</comment>
<accession>A0A9X2MJU6</accession>
<sequence>MAIEMCLEDLEINRGTNTLYNKETGEIIEDKEVIINLLEKVSKDKQVDNAKVKEIRRMFDLEEKKEKYWLNWKEDSHFIKIYRTELREYMQTIKLSPDEGLFLFCIQTYVEFQTNRIAKPDGTSFSNKELQELTKLGRDKIKGLLKTLEDKLFIKRVGQRQAREIYFNPYLICSGNEVSKATVNLFKDAGYRPITPY</sequence>
<reference evidence="1" key="1">
    <citation type="submission" date="2022-07" db="EMBL/GenBank/DDBJ databases">
        <title>Enhanced cultured diversity of the mouse gut microbiota enables custom-made synthetic communities.</title>
        <authorList>
            <person name="Afrizal A."/>
        </authorList>
    </citation>
    <scope>NUCLEOTIDE SEQUENCE</scope>
    <source>
        <strain evidence="1">DSM 29482</strain>
    </source>
</reference>
<organism evidence="1 2">
    <name type="scientific">Anaerosalibacter massiliensis</name>
    <dbReference type="NCBI Taxonomy" id="1347392"/>
    <lineage>
        <taxon>Bacteria</taxon>
        <taxon>Bacillati</taxon>
        <taxon>Bacillota</taxon>
        <taxon>Tissierellia</taxon>
        <taxon>Tissierellales</taxon>
        <taxon>Sporanaerobacteraceae</taxon>
        <taxon>Anaerosalibacter</taxon>
    </lineage>
</organism>
<protein>
    <submittedName>
        <fullName evidence="1">Uncharacterized protein</fullName>
    </submittedName>
</protein>